<dbReference type="InterPro" id="IPR013830">
    <property type="entry name" value="SGNH_hydro"/>
</dbReference>
<dbReference type="PANTHER" id="PTHR37834:SF2">
    <property type="entry name" value="ESTERASE, SGNH HYDROLASE-TYPE"/>
    <property type="match status" value="1"/>
</dbReference>
<dbReference type="InterPro" id="IPR052762">
    <property type="entry name" value="PCW_deacetylase/CE"/>
</dbReference>
<dbReference type="InterPro" id="IPR036514">
    <property type="entry name" value="SGNH_hydro_sf"/>
</dbReference>
<evidence type="ECO:0000313" key="3">
    <source>
        <dbReference type="EMBL" id="RXZ58338.1"/>
    </source>
</evidence>
<organism evidence="3 4">
    <name type="scientific">Candidatus Borkfalkia ceftriaxoniphila</name>
    <dbReference type="NCBI Taxonomy" id="2508949"/>
    <lineage>
        <taxon>Bacteria</taxon>
        <taxon>Bacillati</taxon>
        <taxon>Bacillota</taxon>
        <taxon>Clostridia</taxon>
        <taxon>Christensenellales</taxon>
        <taxon>Christensenellaceae</taxon>
        <taxon>Candidatus Borkfalkia</taxon>
    </lineage>
</organism>
<dbReference type="Proteomes" id="UP000291269">
    <property type="component" value="Unassembled WGS sequence"/>
</dbReference>
<feature type="domain" description="Carbohydrate esterase 2 N-terminal" evidence="2">
    <location>
        <begin position="72"/>
        <end position="179"/>
    </location>
</feature>
<comment type="caution">
    <text evidence="3">The sequence shown here is derived from an EMBL/GenBank/DDBJ whole genome shotgun (WGS) entry which is preliminary data.</text>
</comment>
<name>A0A4Q2K682_9FIRM</name>
<accession>A0A4Q2K682</accession>
<proteinExistence type="predicted"/>
<sequence length="409" mass="45348">MRRSILFIEERRRFWRSRRSSFWGIRMKKKILCIFLCLTMVGTLAACRGSKPVSFSNDEMDISDKGCVNWYGRTYADKEDGSMGFDYTCSGFEVTFFGTSLTARMKSSKTTVVSGTDYSWVNVYLDGAMVETSVLEISSEQYADFELAADLDEGRHTVKVLKRTEAQFSTLSLSALSTDGHFETPPAKSEKKIEVYGDSITCGYGSVSAIGASGFKTATEDGTRTYAAMAANWLGAQCSIIGYSGWRLANYWPDAGLTVPDVYDRVYSPLRSVDAAWNTSDYIPDVVIVNLGTNDYAQCAASAQTNYAFGNEQGEIFQNAYRDFIAKLQKSYPKAQIILCNGAMLTDTVPWEKEIVKELNAAGNTSVHYVQLYQTAIGKDNGTDGHPHWTAHYESAGLLYAKIKSVTGW</sequence>
<evidence type="ECO:0000259" key="2">
    <source>
        <dbReference type="Pfam" id="PF17996"/>
    </source>
</evidence>
<dbReference type="EMBL" id="SDOZ01000003">
    <property type="protein sequence ID" value="RXZ58338.1"/>
    <property type="molecule type" value="Genomic_DNA"/>
</dbReference>
<reference evidence="3 4" key="1">
    <citation type="journal article" date="2019" name="Gut">
        <title>Antibiotics-induced monodominance of a novel gut bacterial order.</title>
        <authorList>
            <person name="Hildebrand F."/>
            <person name="Moitinho-Silva L."/>
            <person name="Blasche S."/>
            <person name="Jahn M.T."/>
            <person name="Gossmann T.I."/>
            <person name="Heuerta-Cepas J."/>
            <person name="Hercog R."/>
            <person name="Luetge M."/>
            <person name="Bahram M."/>
            <person name="Pryszlak A."/>
            <person name="Alves R.J."/>
            <person name="Waszak S.M."/>
            <person name="Zhu A."/>
            <person name="Ye L."/>
            <person name="Costea P.I."/>
            <person name="Aalvink S."/>
            <person name="Belzer C."/>
            <person name="Forslund S.K."/>
            <person name="Sunagawa S."/>
            <person name="Hentschel U."/>
            <person name="Merten C."/>
            <person name="Patil K.R."/>
            <person name="Benes V."/>
            <person name="Bork P."/>
        </authorList>
    </citation>
    <scope>NUCLEOTIDE SEQUENCE [LARGE SCALE GENOMIC DNA]</scope>
    <source>
        <strain evidence="3 4">HDS1380</strain>
    </source>
</reference>
<dbReference type="InterPro" id="IPR037461">
    <property type="entry name" value="CtCE2-like_dom"/>
</dbReference>
<dbReference type="SUPFAM" id="SSF52266">
    <property type="entry name" value="SGNH hydrolase"/>
    <property type="match status" value="1"/>
</dbReference>
<dbReference type="Gene3D" id="2.60.120.260">
    <property type="entry name" value="Galactose-binding domain-like"/>
    <property type="match status" value="1"/>
</dbReference>
<keyword evidence="4" id="KW-1185">Reference proteome</keyword>
<evidence type="ECO:0000259" key="1">
    <source>
        <dbReference type="Pfam" id="PF13472"/>
    </source>
</evidence>
<evidence type="ECO:0000313" key="4">
    <source>
        <dbReference type="Proteomes" id="UP000291269"/>
    </source>
</evidence>
<dbReference type="PANTHER" id="PTHR37834">
    <property type="entry name" value="GDSL-LIKE LIPASE/ACYLHYDROLASE DOMAIN PROTEIN (AFU_ORTHOLOGUE AFUA_2G00620)"/>
    <property type="match status" value="1"/>
</dbReference>
<dbReference type="AlphaFoldDB" id="A0A4Q2K682"/>
<protein>
    <submittedName>
        <fullName evidence="3">Uncharacterized protein</fullName>
    </submittedName>
</protein>
<dbReference type="GO" id="GO:0052689">
    <property type="term" value="F:carboxylic ester hydrolase activity"/>
    <property type="evidence" value="ECO:0007669"/>
    <property type="project" value="InterPro"/>
</dbReference>
<dbReference type="Pfam" id="PF17996">
    <property type="entry name" value="CE2_N"/>
    <property type="match status" value="1"/>
</dbReference>
<dbReference type="Gene3D" id="3.40.50.1110">
    <property type="entry name" value="SGNH hydrolase"/>
    <property type="match status" value="1"/>
</dbReference>
<dbReference type="Pfam" id="PF13472">
    <property type="entry name" value="Lipase_GDSL_2"/>
    <property type="match status" value="1"/>
</dbReference>
<gene>
    <name evidence="3" type="ORF">ESZ91_09815</name>
</gene>
<feature type="domain" description="SGNH hydrolase-type esterase" evidence="1">
    <location>
        <begin position="195"/>
        <end position="365"/>
    </location>
</feature>
<dbReference type="InterPro" id="IPR040794">
    <property type="entry name" value="CE2_N"/>
</dbReference>
<dbReference type="OrthoDB" id="9801375at2"/>
<dbReference type="CDD" id="cd01831">
    <property type="entry name" value="Endoglucanase_E_like"/>
    <property type="match status" value="1"/>
</dbReference>